<feature type="transmembrane region" description="Helical" evidence="1">
    <location>
        <begin position="51"/>
        <end position="71"/>
    </location>
</feature>
<dbReference type="SUPFAM" id="SSF48317">
    <property type="entry name" value="Acid phosphatase/Vanadium-dependent haloperoxidase"/>
    <property type="match status" value="1"/>
</dbReference>
<reference evidence="3 4" key="1">
    <citation type="submission" date="2018-11" db="EMBL/GenBank/DDBJ databases">
        <title>Genomes From Bacteria Associated with the Canine Oral Cavity: a Test Case for Automated Genome-Based Taxonomic Assignment.</title>
        <authorList>
            <person name="Coil D.A."/>
            <person name="Jospin G."/>
            <person name="Darling A.E."/>
            <person name="Wallis C."/>
            <person name="Davis I.J."/>
            <person name="Harris S."/>
            <person name="Eisen J.A."/>
            <person name="Holcombe L.J."/>
            <person name="O'Flynn C."/>
        </authorList>
    </citation>
    <scope>NUCLEOTIDE SEQUENCE [LARGE SCALE GENOMIC DNA]</scope>
    <source>
        <strain evidence="3 4">COT-280</strain>
    </source>
</reference>
<proteinExistence type="predicted"/>
<accession>A0A3P2A3N9</accession>
<feature type="transmembrane region" description="Helical" evidence="1">
    <location>
        <begin position="210"/>
        <end position="229"/>
    </location>
</feature>
<dbReference type="Pfam" id="PF01569">
    <property type="entry name" value="PAP2"/>
    <property type="match status" value="1"/>
</dbReference>
<dbReference type="RefSeq" id="WP_124794905.1">
    <property type="nucleotide sequence ID" value="NZ_RQYC01000008.1"/>
</dbReference>
<keyword evidence="1" id="KW-0812">Transmembrane</keyword>
<keyword evidence="4" id="KW-1185">Reference proteome</keyword>
<dbReference type="Proteomes" id="UP000269923">
    <property type="component" value="Unassembled WGS sequence"/>
</dbReference>
<dbReference type="CDD" id="cd01610">
    <property type="entry name" value="PAP2_like"/>
    <property type="match status" value="1"/>
</dbReference>
<evidence type="ECO:0000313" key="4">
    <source>
        <dbReference type="Proteomes" id="UP000269923"/>
    </source>
</evidence>
<dbReference type="AlphaFoldDB" id="A0A3P2A3N9"/>
<dbReference type="EMBL" id="RQYC01000008">
    <property type="protein sequence ID" value="RRD90062.1"/>
    <property type="molecule type" value="Genomic_DNA"/>
</dbReference>
<dbReference type="InterPro" id="IPR036938">
    <property type="entry name" value="PAP2/HPO_sf"/>
</dbReference>
<evidence type="ECO:0000259" key="2">
    <source>
        <dbReference type="SMART" id="SM00014"/>
    </source>
</evidence>
<dbReference type="PANTHER" id="PTHR14969">
    <property type="entry name" value="SPHINGOSINE-1-PHOSPHATE PHOSPHOHYDROLASE"/>
    <property type="match status" value="1"/>
</dbReference>
<dbReference type="Gene3D" id="1.20.144.10">
    <property type="entry name" value="Phosphatidic acid phosphatase type 2/haloperoxidase"/>
    <property type="match status" value="1"/>
</dbReference>
<dbReference type="OrthoDB" id="9780918at2"/>
<organism evidence="3 4">
    <name type="scientific">Conchiformibius steedae</name>
    <dbReference type="NCBI Taxonomy" id="153493"/>
    <lineage>
        <taxon>Bacteria</taxon>
        <taxon>Pseudomonadati</taxon>
        <taxon>Pseudomonadota</taxon>
        <taxon>Betaproteobacteria</taxon>
        <taxon>Neisseriales</taxon>
        <taxon>Neisseriaceae</taxon>
        <taxon>Conchiformibius</taxon>
    </lineage>
</organism>
<name>A0A3P2A3N9_9NEIS</name>
<feature type="domain" description="Phosphatidic acid phosphatase type 2/haloperoxidase" evidence="2">
    <location>
        <begin position="81"/>
        <end position="225"/>
    </location>
</feature>
<dbReference type="GO" id="GO:0005886">
    <property type="term" value="C:plasma membrane"/>
    <property type="evidence" value="ECO:0007669"/>
    <property type="project" value="TreeGrafter"/>
</dbReference>
<keyword evidence="1" id="KW-0472">Membrane</keyword>
<evidence type="ECO:0000313" key="3">
    <source>
        <dbReference type="EMBL" id="RRD90062.1"/>
    </source>
</evidence>
<dbReference type="InterPro" id="IPR000326">
    <property type="entry name" value="PAP2/HPO"/>
</dbReference>
<comment type="caution">
    <text evidence="3">The sequence shown here is derived from an EMBL/GenBank/DDBJ whole genome shotgun (WGS) entry which is preliminary data.</text>
</comment>
<sequence length="242" mass="26931">MSVKSFQMLWVYTLLMLCVPAGAWTAAYVWLPENALNFSSALPYWLWLTDMGTPPYAVLTTICLTAALVWLLRRRYAWQTVLLMCALSLGITQGVKSAMKRGFQEPRPFVTALALSGKVNTPDDFYRLPDNEQNALVYTQMKNSDGGVAAHQADHHDYSFPSGHTIFAVSWLLLAVGFGCRQCVCAPLACWAGAMLLSRLLLGMHYPIDLLVSTLVAAVLHTGLFAWVLPRLPQRFPLVYSN</sequence>
<protein>
    <submittedName>
        <fullName evidence="3">Phosphatase PAP2 family protein</fullName>
    </submittedName>
</protein>
<dbReference type="STRING" id="1121352.GCA_000620925_00035"/>
<evidence type="ECO:0000256" key="1">
    <source>
        <dbReference type="SAM" id="Phobius"/>
    </source>
</evidence>
<feature type="transmembrane region" description="Helical" evidence="1">
    <location>
        <begin position="171"/>
        <end position="198"/>
    </location>
</feature>
<dbReference type="SMART" id="SM00014">
    <property type="entry name" value="acidPPc"/>
    <property type="match status" value="1"/>
</dbReference>
<feature type="transmembrane region" description="Helical" evidence="1">
    <location>
        <begin position="9"/>
        <end position="31"/>
    </location>
</feature>
<keyword evidence="1" id="KW-1133">Transmembrane helix</keyword>
<gene>
    <name evidence="3" type="ORF">EII21_06470</name>
</gene>
<dbReference type="PANTHER" id="PTHR14969:SF54">
    <property type="entry name" value="PHOSPHATIDYLGLYCEROPHOSPHATASE B"/>
    <property type="match status" value="1"/>
</dbReference>